<protein>
    <submittedName>
        <fullName evidence="1">Uncharacterized protein</fullName>
    </submittedName>
</protein>
<dbReference type="AlphaFoldDB" id="A0A3M7PE60"/>
<comment type="caution">
    <text evidence="1">The sequence shown here is derived from an EMBL/GenBank/DDBJ whole genome shotgun (WGS) entry which is preliminary data.</text>
</comment>
<accession>A0A3M7PE60</accession>
<reference evidence="1 2" key="1">
    <citation type="journal article" date="2018" name="Sci. Rep.">
        <title>Genomic signatures of local adaptation to the degree of environmental predictability in rotifers.</title>
        <authorList>
            <person name="Franch-Gras L."/>
            <person name="Hahn C."/>
            <person name="Garcia-Roger E.M."/>
            <person name="Carmona M.J."/>
            <person name="Serra M."/>
            <person name="Gomez A."/>
        </authorList>
    </citation>
    <scope>NUCLEOTIDE SEQUENCE [LARGE SCALE GENOMIC DNA]</scope>
    <source>
        <strain evidence="1">HYR1</strain>
    </source>
</reference>
<keyword evidence="2" id="KW-1185">Reference proteome</keyword>
<sequence length="274" mass="31936">MSNNGPKSILWLPADENKFGHATIQTNSYHMSFWPDGDVKLDYGLLRTFTFGIPGSIVFHHDRDYSLENKREPIVIELTNFSNRRLNETYEQLLHYNDITPDRVTIERGDDLVMRKIPPEISLKRSLYSLRGKFFYSEDFYKSMQSCTTFCLGLLFNSNEGGGSLVSSIFNRISSYAFNDPDIRQKNNWIFDDKNLIQKHSVVLNSKKFQEGPIFKKQEYLKNSKLKGDWWGVDKFKSCCFFKKLDVLILDIISPKGYASYFFNLYNIPIESSN</sequence>
<gene>
    <name evidence="1" type="ORF">BpHYR1_028700</name>
</gene>
<evidence type="ECO:0000313" key="2">
    <source>
        <dbReference type="Proteomes" id="UP000276133"/>
    </source>
</evidence>
<dbReference type="OrthoDB" id="6387623at2759"/>
<organism evidence="1 2">
    <name type="scientific">Brachionus plicatilis</name>
    <name type="common">Marine rotifer</name>
    <name type="synonym">Brachionus muelleri</name>
    <dbReference type="NCBI Taxonomy" id="10195"/>
    <lineage>
        <taxon>Eukaryota</taxon>
        <taxon>Metazoa</taxon>
        <taxon>Spiralia</taxon>
        <taxon>Gnathifera</taxon>
        <taxon>Rotifera</taxon>
        <taxon>Eurotatoria</taxon>
        <taxon>Monogononta</taxon>
        <taxon>Pseudotrocha</taxon>
        <taxon>Ploima</taxon>
        <taxon>Brachionidae</taxon>
        <taxon>Brachionus</taxon>
    </lineage>
</organism>
<name>A0A3M7PE60_BRAPC</name>
<dbReference type="EMBL" id="REGN01011444">
    <property type="protein sequence ID" value="RMZ97385.1"/>
    <property type="molecule type" value="Genomic_DNA"/>
</dbReference>
<dbReference type="Proteomes" id="UP000276133">
    <property type="component" value="Unassembled WGS sequence"/>
</dbReference>
<evidence type="ECO:0000313" key="1">
    <source>
        <dbReference type="EMBL" id="RMZ97385.1"/>
    </source>
</evidence>
<proteinExistence type="predicted"/>